<evidence type="ECO:0000256" key="1">
    <source>
        <dbReference type="SAM" id="MobiDB-lite"/>
    </source>
</evidence>
<feature type="compositionally biased region" description="Polar residues" evidence="1">
    <location>
        <begin position="47"/>
        <end position="61"/>
    </location>
</feature>
<organism evidence="3 4">
    <name type="scientific">Roseateles terrae</name>
    <dbReference type="NCBI Taxonomy" id="431060"/>
    <lineage>
        <taxon>Bacteria</taxon>
        <taxon>Pseudomonadati</taxon>
        <taxon>Pseudomonadota</taxon>
        <taxon>Betaproteobacteria</taxon>
        <taxon>Burkholderiales</taxon>
        <taxon>Sphaerotilaceae</taxon>
        <taxon>Roseateles</taxon>
    </lineage>
</organism>
<reference evidence="3 4" key="1">
    <citation type="submission" date="2020-08" db="EMBL/GenBank/DDBJ databases">
        <title>Genomic Encyclopedia of Type Strains, Phase III (KMG-III): the genomes of soil and plant-associated and newly described type strains.</title>
        <authorList>
            <person name="Whitman W."/>
        </authorList>
    </citation>
    <scope>NUCLEOTIDE SEQUENCE [LARGE SCALE GENOMIC DNA]</scope>
    <source>
        <strain evidence="3 4">CECT 7247</strain>
    </source>
</reference>
<evidence type="ECO:0000256" key="2">
    <source>
        <dbReference type="SAM" id="Phobius"/>
    </source>
</evidence>
<dbReference type="RefSeq" id="WP_184294143.1">
    <property type="nucleotide sequence ID" value="NZ_JACHXO010000001.1"/>
</dbReference>
<gene>
    <name evidence="3" type="ORF">FHS28_000909</name>
</gene>
<name>A0ABR6GQN2_9BURK</name>
<protein>
    <submittedName>
        <fullName evidence="3">Uncharacterized protein</fullName>
    </submittedName>
</protein>
<keyword evidence="2" id="KW-1133">Transmembrane helix</keyword>
<feature type="region of interest" description="Disordered" evidence="1">
    <location>
        <begin position="24"/>
        <end position="61"/>
    </location>
</feature>
<keyword evidence="4" id="KW-1185">Reference proteome</keyword>
<comment type="caution">
    <text evidence="3">The sequence shown here is derived from an EMBL/GenBank/DDBJ whole genome shotgun (WGS) entry which is preliminary data.</text>
</comment>
<dbReference type="EMBL" id="JACHXO010000001">
    <property type="protein sequence ID" value="MBB3193544.1"/>
    <property type="molecule type" value="Genomic_DNA"/>
</dbReference>
<keyword evidence="2" id="KW-0812">Transmembrane</keyword>
<keyword evidence="2" id="KW-0472">Membrane</keyword>
<dbReference type="Proteomes" id="UP000574369">
    <property type="component" value="Unassembled WGS sequence"/>
</dbReference>
<evidence type="ECO:0000313" key="4">
    <source>
        <dbReference type="Proteomes" id="UP000574369"/>
    </source>
</evidence>
<proteinExistence type="predicted"/>
<evidence type="ECO:0000313" key="3">
    <source>
        <dbReference type="EMBL" id="MBB3193544.1"/>
    </source>
</evidence>
<feature type="transmembrane region" description="Helical" evidence="2">
    <location>
        <begin position="67"/>
        <end position="86"/>
    </location>
</feature>
<sequence length="87" mass="9465">MQKLAMLEGSARLRVAEQRVRHGLEDPAIRVQPSASTPLHTARHTRTSGNTYAPTAQGASKTSRWRIGLLVLAMLLLGGAAAVHWLR</sequence>
<accession>A0ABR6GQN2</accession>